<name>A0A1I1Z4U7_9GAMM</name>
<feature type="region of interest" description="Disordered" evidence="1">
    <location>
        <begin position="21"/>
        <end position="74"/>
    </location>
</feature>
<dbReference type="AlphaFoldDB" id="A0A1I1Z4U7"/>
<reference evidence="4" key="1">
    <citation type="submission" date="2016-10" db="EMBL/GenBank/DDBJ databases">
        <authorList>
            <person name="Varghese N."/>
            <person name="Submissions S."/>
        </authorList>
    </citation>
    <scope>NUCLEOTIDE SEQUENCE [LARGE SCALE GENOMIC DNA]</scope>
    <source>
        <strain evidence="4">UNC178MFTsu3.1</strain>
    </source>
</reference>
<dbReference type="RefSeq" id="WP_051548385.1">
    <property type="nucleotide sequence ID" value="NZ_FONH01000002.1"/>
</dbReference>
<organism evidence="3 4">
    <name type="scientific">Dyella marensis</name>
    <dbReference type="NCBI Taxonomy" id="500610"/>
    <lineage>
        <taxon>Bacteria</taxon>
        <taxon>Pseudomonadati</taxon>
        <taxon>Pseudomonadota</taxon>
        <taxon>Gammaproteobacteria</taxon>
        <taxon>Lysobacterales</taxon>
        <taxon>Rhodanobacteraceae</taxon>
        <taxon>Dyella</taxon>
    </lineage>
</organism>
<dbReference type="PROSITE" id="PS51257">
    <property type="entry name" value="PROKAR_LIPOPROTEIN"/>
    <property type="match status" value="1"/>
</dbReference>
<evidence type="ECO:0000256" key="1">
    <source>
        <dbReference type="SAM" id="MobiDB-lite"/>
    </source>
</evidence>
<gene>
    <name evidence="3" type="ORF">SAMN02799615_00591</name>
</gene>
<evidence type="ECO:0000256" key="2">
    <source>
        <dbReference type="SAM" id="SignalP"/>
    </source>
</evidence>
<dbReference type="STRING" id="500610.SAMN02799615_00591"/>
<keyword evidence="2" id="KW-0732">Signal</keyword>
<accession>A0A1I1Z4U7</accession>
<evidence type="ECO:0000313" key="4">
    <source>
        <dbReference type="Proteomes" id="UP000199477"/>
    </source>
</evidence>
<feature type="chain" id="PRO_5011738778" description="Lipoprotein" evidence="2">
    <location>
        <begin position="18"/>
        <end position="318"/>
    </location>
</feature>
<dbReference type="EMBL" id="FONH01000002">
    <property type="protein sequence ID" value="SFE25493.1"/>
    <property type="molecule type" value="Genomic_DNA"/>
</dbReference>
<keyword evidence="4" id="KW-1185">Reference proteome</keyword>
<proteinExistence type="predicted"/>
<evidence type="ECO:0008006" key="5">
    <source>
        <dbReference type="Google" id="ProtNLM"/>
    </source>
</evidence>
<dbReference type="Proteomes" id="UP000199477">
    <property type="component" value="Unassembled WGS sequence"/>
</dbReference>
<sequence length="318" mass="33409">MSVGKFALLLAALPLLAACSDKPQQGDANANAPATARPAAPASPASAHQAGTDQDGSRMDDHSQNAAAIAPPKPSQVLEAIYQKDSHGQDAMAIANGSEAKYWYGYAFELQGKHYYTGFAYDTPDKFGKQDEETTPAPDAKVTLTQATFELAKDAAAPGWSLLESERFIGEFGSFEKADAIDDQAKAQGAATADGRLLLAVPTWYLASGSRIKSFSLFVYRPTPSDDPDDTSWTYLGNIPRGEDNGAACDADGSGNHVPCVTGAGTLSFVPADKGLPELRVALAGTGIDDAGQKKTYGAADAATYRFNPQSKVYEAAK</sequence>
<feature type="compositionally biased region" description="Low complexity" evidence="1">
    <location>
        <begin position="28"/>
        <end position="47"/>
    </location>
</feature>
<evidence type="ECO:0000313" key="3">
    <source>
        <dbReference type="EMBL" id="SFE25493.1"/>
    </source>
</evidence>
<feature type="signal peptide" evidence="2">
    <location>
        <begin position="1"/>
        <end position="17"/>
    </location>
</feature>
<protein>
    <recommendedName>
        <fullName evidence="5">Lipoprotein</fullName>
    </recommendedName>
</protein>